<evidence type="ECO:0000256" key="1">
    <source>
        <dbReference type="SAM" id="Phobius"/>
    </source>
</evidence>
<comment type="caution">
    <text evidence="3">The sequence shown here is derived from an EMBL/GenBank/DDBJ whole genome shotgun (WGS) entry which is preliminary data.</text>
</comment>
<keyword evidence="2" id="KW-0732">Signal</keyword>
<gene>
    <name evidence="3" type="ORF">KIPB_008159</name>
</gene>
<feature type="signal peptide" evidence="2">
    <location>
        <begin position="1"/>
        <end position="19"/>
    </location>
</feature>
<feature type="chain" id="PRO_5039951846" evidence="2">
    <location>
        <begin position="20"/>
        <end position="498"/>
    </location>
</feature>
<accession>A0A9K3D0B5</accession>
<feature type="transmembrane region" description="Helical" evidence="1">
    <location>
        <begin position="422"/>
        <end position="444"/>
    </location>
</feature>
<evidence type="ECO:0000256" key="2">
    <source>
        <dbReference type="SAM" id="SignalP"/>
    </source>
</evidence>
<keyword evidence="4" id="KW-1185">Reference proteome</keyword>
<organism evidence="3 4">
    <name type="scientific">Kipferlia bialata</name>
    <dbReference type="NCBI Taxonomy" id="797122"/>
    <lineage>
        <taxon>Eukaryota</taxon>
        <taxon>Metamonada</taxon>
        <taxon>Carpediemonas-like organisms</taxon>
        <taxon>Kipferlia</taxon>
    </lineage>
</organism>
<protein>
    <submittedName>
        <fullName evidence="3">Uncharacterized protein</fullName>
    </submittedName>
</protein>
<sequence>MLVLSVVLCVAVLFGSVCGSSDTDAFHYVLSALRPSRSVYLPVSGEWLVLADPVGDGAAACVTISMSAPMALREAVTDTVSQMYIASGNVTLELGSECTSARVSLINLETIPDSDAPTLSVVEAGEGFVVDDATHPAVACYVDGTVWVPQAVGAYHMCPTGDTTALIVLSHGEYALRPVSVVRVGHKETHQFVDPGTARGHESRAAVPMSSSLRTLSFSGGATLLTLSCDAHPLLDRVLVSVASGAVLGVVPCDATVHTYLTSDTSCQVTLEASSLLSSGTLVVGAVNQPSSVSPDTYPDALSFLDPALGLFQSPLLSWVPLVSGMEAHLSGVTHVAEDSDAPEFSLALYNPTSSRPLDSSAAEAVACTATVTEGGEVSVSFTLPNPLSDTSSGYRLGLSLNGETLYITPPLSVHTISWTNLISMAIALGLLVAGVCVLVVRVVRRRGQEAKTPDPPSPSPPSPGGWGWLARPVRWIATVIASNTFNIVETQTVTFVT</sequence>
<keyword evidence="1" id="KW-1133">Transmembrane helix</keyword>
<proteinExistence type="predicted"/>
<keyword evidence="1" id="KW-0812">Transmembrane</keyword>
<keyword evidence="1" id="KW-0472">Membrane</keyword>
<reference evidence="3 4" key="1">
    <citation type="journal article" date="2018" name="PLoS ONE">
        <title>The draft genome of Kipferlia bialata reveals reductive genome evolution in fornicate parasites.</title>
        <authorList>
            <person name="Tanifuji G."/>
            <person name="Takabayashi S."/>
            <person name="Kume K."/>
            <person name="Takagi M."/>
            <person name="Nakayama T."/>
            <person name="Kamikawa R."/>
            <person name="Inagaki Y."/>
            <person name="Hashimoto T."/>
        </authorList>
    </citation>
    <scope>NUCLEOTIDE SEQUENCE [LARGE SCALE GENOMIC DNA]</scope>
    <source>
        <strain evidence="3">NY0173</strain>
    </source>
</reference>
<evidence type="ECO:0000313" key="3">
    <source>
        <dbReference type="EMBL" id="GIQ86327.1"/>
    </source>
</evidence>
<dbReference type="EMBL" id="BDIP01002457">
    <property type="protein sequence ID" value="GIQ86327.1"/>
    <property type="molecule type" value="Genomic_DNA"/>
</dbReference>
<dbReference type="AlphaFoldDB" id="A0A9K3D0B5"/>
<name>A0A9K3D0B5_9EUKA</name>
<dbReference type="Proteomes" id="UP000265618">
    <property type="component" value="Unassembled WGS sequence"/>
</dbReference>
<evidence type="ECO:0000313" key="4">
    <source>
        <dbReference type="Proteomes" id="UP000265618"/>
    </source>
</evidence>